<keyword evidence="1" id="KW-0472">Membrane</keyword>
<organism evidence="2 3">
    <name type="scientific">Sphingobacterium hungaricum</name>
    <dbReference type="NCBI Taxonomy" id="2082723"/>
    <lineage>
        <taxon>Bacteria</taxon>
        <taxon>Pseudomonadati</taxon>
        <taxon>Bacteroidota</taxon>
        <taxon>Sphingobacteriia</taxon>
        <taxon>Sphingobacteriales</taxon>
        <taxon>Sphingobacteriaceae</taxon>
        <taxon>Sphingobacterium</taxon>
    </lineage>
</organism>
<reference evidence="2" key="1">
    <citation type="submission" date="2018-02" db="EMBL/GenBank/DDBJ databases">
        <authorList>
            <person name="Vasarhelyi B.M."/>
            <person name="Deshmukh S."/>
            <person name="Balint B."/>
            <person name="Kukolya J."/>
        </authorList>
    </citation>
    <scope>NUCLEOTIDE SEQUENCE</scope>
    <source>
        <strain evidence="2">KB22</strain>
    </source>
</reference>
<gene>
    <name evidence="2" type="ORF">C4F49_04725</name>
</gene>
<keyword evidence="1" id="KW-0812">Transmembrane</keyword>
<feature type="transmembrane region" description="Helical" evidence="1">
    <location>
        <begin position="32"/>
        <end position="51"/>
    </location>
</feature>
<keyword evidence="1" id="KW-1133">Transmembrane helix</keyword>
<evidence type="ECO:0000313" key="3">
    <source>
        <dbReference type="Proteomes" id="UP000616201"/>
    </source>
</evidence>
<comment type="caution">
    <text evidence="2">The sequence shown here is derived from an EMBL/GenBank/DDBJ whole genome shotgun (WGS) entry which is preliminary data.</text>
</comment>
<feature type="transmembrane region" description="Helical" evidence="1">
    <location>
        <begin position="7"/>
        <end position="26"/>
    </location>
</feature>
<dbReference type="InterPro" id="IPR045938">
    <property type="entry name" value="DUF6358"/>
</dbReference>
<sequence length="76" mass="8559">MTKKFILNLLINLGIVFLILSGVAAYNSGNMLILGASIAFMVVLIYLKVVLLKMVNKEVRQQNQPKEPIKQKQTKK</sequence>
<dbReference type="AlphaFoldDB" id="A0A928YPW2"/>
<name>A0A928YPW2_9SPHI</name>
<protein>
    <submittedName>
        <fullName evidence="2">Sortase</fullName>
    </submittedName>
</protein>
<proteinExistence type="predicted"/>
<dbReference type="Pfam" id="PF19885">
    <property type="entry name" value="DUF6358"/>
    <property type="match status" value="1"/>
</dbReference>
<dbReference type="Proteomes" id="UP000616201">
    <property type="component" value="Unassembled WGS sequence"/>
</dbReference>
<evidence type="ECO:0000313" key="2">
    <source>
        <dbReference type="EMBL" id="MBE8712977.1"/>
    </source>
</evidence>
<keyword evidence="3" id="KW-1185">Reference proteome</keyword>
<accession>A0A928YPW2</accession>
<dbReference type="EMBL" id="PRDK01000003">
    <property type="protein sequence ID" value="MBE8712977.1"/>
    <property type="molecule type" value="Genomic_DNA"/>
</dbReference>
<evidence type="ECO:0000256" key="1">
    <source>
        <dbReference type="SAM" id="Phobius"/>
    </source>
</evidence>
<dbReference type="RefSeq" id="WP_196935753.1">
    <property type="nucleotide sequence ID" value="NZ_MU158698.1"/>
</dbReference>